<evidence type="ECO:0000259" key="2">
    <source>
        <dbReference type="Pfam" id="PF20649"/>
    </source>
</evidence>
<protein>
    <recommendedName>
        <fullName evidence="2">Conserved oligomeric Golgi complex subunit 5 helical domain-containing protein</fullName>
    </recommendedName>
</protein>
<evidence type="ECO:0000313" key="4">
    <source>
        <dbReference type="Proteomes" id="UP001642540"/>
    </source>
</evidence>
<gene>
    <name evidence="3" type="ORF">ODALV1_LOCUS7352</name>
</gene>
<organism evidence="3 4">
    <name type="scientific">Orchesella dallaii</name>
    <dbReference type="NCBI Taxonomy" id="48710"/>
    <lineage>
        <taxon>Eukaryota</taxon>
        <taxon>Metazoa</taxon>
        <taxon>Ecdysozoa</taxon>
        <taxon>Arthropoda</taxon>
        <taxon>Hexapoda</taxon>
        <taxon>Collembola</taxon>
        <taxon>Entomobryomorpha</taxon>
        <taxon>Entomobryoidea</taxon>
        <taxon>Orchesellidae</taxon>
        <taxon>Orchesellinae</taxon>
        <taxon>Orchesella</taxon>
    </lineage>
</organism>
<proteinExistence type="predicted"/>
<evidence type="ECO:0000313" key="3">
    <source>
        <dbReference type="EMBL" id="CAL8089379.1"/>
    </source>
</evidence>
<dbReference type="Proteomes" id="UP001642540">
    <property type="component" value="Unassembled WGS sequence"/>
</dbReference>
<keyword evidence="4" id="KW-1185">Reference proteome</keyword>
<feature type="compositionally biased region" description="Low complexity" evidence="1">
    <location>
        <begin position="937"/>
        <end position="955"/>
    </location>
</feature>
<evidence type="ECO:0000256" key="1">
    <source>
        <dbReference type="SAM" id="MobiDB-lite"/>
    </source>
</evidence>
<dbReference type="PANTHER" id="PTHR13228">
    <property type="entry name" value="CONSERVED OLIGOMERIC GOLGI COMPLEX COMPONENT 5"/>
    <property type="match status" value="1"/>
</dbReference>
<dbReference type="EMBL" id="CAXLJM020000023">
    <property type="protein sequence ID" value="CAL8089379.1"/>
    <property type="molecule type" value="Genomic_DNA"/>
</dbReference>
<dbReference type="InterPro" id="IPR019465">
    <property type="entry name" value="Cog5"/>
</dbReference>
<feature type="domain" description="Conserved oligomeric Golgi complex subunit 5 helical" evidence="2">
    <location>
        <begin position="159"/>
        <end position="350"/>
    </location>
</feature>
<reference evidence="3 4" key="1">
    <citation type="submission" date="2024-08" db="EMBL/GenBank/DDBJ databases">
        <authorList>
            <person name="Cucini C."/>
            <person name="Frati F."/>
        </authorList>
    </citation>
    <scope>NUCLEOTIDE SEQUENCE [LARGE SCALE GENOMIC DNA]</scope>
</reference>
<dbReference type="Pfam" id="PF20649">
    <property type="entry name" value="COG5_C"/>
    <property type="match status" value="1"/>
</dbReference>
<dbReference type="PANTHER" id="PTHR13228:SF3">
    <property type="entry name" value="CONSERVED OLIGOMERIC GOLGI COMPLEX SUBUNIT 5"/>
    <property type="match status" value="1"/>
</dbReference>
<feature type="compositionally biased region" description="Basic residues" evidence="1">
    <location>
        <begin position="927"/>
        <end position="936"/>
    </location>
</feature>
<dbReference type="Gene3D" id="1.10.10.60">
    <property type="entry name" value="Homeodomain-like"/>
    <property type="match status" value="1"/>
</dbReference>
<feature type="region of interest" description="Disordered" evidence="1">
    <location>
        <begin position="909"/>
        <end position="961"/>
    </location>
</feature>
<comment type="caution">
    <text evidence="3">The sequence shown here is derived from an EMBL/GenBank/DDBJ whole genome shotgun (WGS) entry which is preliminary data.</text>
</comment>
<feature type="compositionally biased region" description="Low complexity" evidence="1">
    <location>
        <begin position="1057"/>
        <end position="1072"/>
    </location>
</feature>
<feature type="compositionally biased region" description="Basic residues" evidence="1">
    <location>
        <begin position="1029"/>
        <end position="1041"/>
    </location>
</feature>
<dbReference type="InterPro" id="IPR048485">
    <property type="entry name" value="COG5_helical"/>
</dbReference>
<sequence length="1118" mass="123161">MLEEIEKDAFLRPFTSASFDVASHVTSLLSSTSSSISELSKHIASIEQQIHSNVSTHHGDLLAQTTNVELMESVVQNCNQRSNSCFMSVGNIKTRLDDLHAECGKQVDYLENLYGTDEAVRRIVSVIEIDRRVAHEKNTADVAACVVQIEYLCVKQPKLDFLQPYHDKATSLRQNIEKQTENMLNQGLNANSVSQVSSCLQVLINLDVLEEKVVKVFGEIEKLIERDVKLALDVKVQVPLNRGAGGAVRSVLPATSVAVGQIWNNLEAVSTKLINHTNKVKLIWKAVQSGKDTASNLPFIDFIPSGELVFKKFWDNFMDIQIRHFPAVKQDFLKAAFDNEFPRLLKIFAELGSRIEENSDVQIQPSLRGVISNYEKAYLSKSLAKLFDAVNQNFVSIPTKSGLDVILRMIRSEIQVDDPMLKRLMARNVSKTVNLICVKAEQLVATDGNSTQVIGPATDSQRSNAQLVNMLDYFKSQLKEAEAVNNVEVLMQNTINPLVIAVGEAIEAIIQTMQNENFQRSNRATDYSLYMGELQSFVARASKEYFSLYKPADLVQKCGVQLASHTIDLFIRHVCLLTPLHLESTRNQILTDLNQLEIALTPMCPVLSELGKPYKLLKGFKSLLGMKMEEIVSSSIVGSAAKAFLHVMASCGVGGPGFGERLNNLEREFEAYRSRLETEERWKEILEGWILHNFSFDIQRELLRRTHGENIPSVTGKPIMSAIEYNTGGVGNSNNHQHQHNHGTATAILTANPSANLLCNYCPPAAKRKKLNNAGENHHNMNSDGRQLQPRTLTNAAGISATAVPITLTPVTNAHALIRQDTRFNADEFDPVKIFGELSTTGLATTTAGVISTAECGFGATILGFNATTSTSNILDHTTRILSFAAEGSRIEETLEIKRTAIAASKALTGGHAGNKDDGHLPNASKKTTKGKKSSKGSKASTNKTSDPSKSSGSSQRRKLKSMSIEEKYYVLQRLLKPDVSQATICEEMQLNKSVVSRIWCDRFKIEELYKAGSGNRIKVKYMHNGPAHPKKRGHGKKAKALAKQAAAAANNSKSETPSSTSSSTTSVVTPTPTTVTYHQTLQNLQQPTFARPSLLGLYAASTETLAARNYEPNNVQH</sequence>
<accession>A0ABP1Q969</accession>
<name>A0ABP1Q969_9HEXA</name>
<feature type="region of interest" description="Disordered" evidence="1">
    <location>
        <begin position="1027"/>
        <end position="1072"/>
    </location>
</feature>